<dbReference type="InterPro" id="IPR029052">
    <property type="entry name" value="Metallo-depent_PP-like"/>
</dbReference>
<evidence type="ECO:0000313" key="3">
    <source>
        <dbReference type="Proteomes" id="UP000777265"/>
    </source>
</evidence>
<accession>A0A971M3Q7</accession>
<evidence type="ECO:0000259" key="1">
    <source>
        <dbReference type="Pfam" id="PF00149"/>
    </source>
</evidence>
<dbReference type="SUPFAM" id="SSF56300">
    <property type="entry name" value="Metallo-dependent phosphatases"/>
    <property type="match status" value="1"/>
</dbReference>
<dbReference type="EMBL" id="JAAYEE010000107">
    <property type="protein sequence ID" value="NLW35115.1"/>
    <property type="molecule type" value="Genomic_DNA"/>
</dbReference>
<comment type="caution">
    <text evidence="2">The sequence shown here is derived from an EMBL/GenBank/DDBJ whole genome shotgun (WGS) entry which is preliminary data.</text>
</comment>
<protein>
    <recommendedName>
        <fullName evidence="1">Calcineurin-like phosphoesterase domain-containing protein</fullName>
    </recommendedName>
</protein>
<proteinExistence type="predicted"/>
<dbReference type="Pfam" id="PF00149">
    <property type="entry name" value="Metallophos"/>
    <property type="match status" value="1"/>
</dbReference>
<dbReference type="Proteomes" id="UP000777265">
    <property type="component" value="Unassembled WGS sequence"/>
</dbReference>
<dbReference type="InterPro" id="IPR004843">
    <property type="entry name" value="Calcineurin-like_PHP"/>
</dbReference>
<feature type="domain" description="Calcineurin-like phosphoesterase" evidence="1">
    <location>
        <begin position="32"/>
        <end position="209"/>
    </location>
</feature>
<dbReference type="GO" id="GO:0016787">
    <property type="term" value="F:hydrolase activity"/>
    <property type="evidence" value="ECO:0007669"/>
    <property type="project" value="InterPro"/>
</dbReference>
<gene>
    <name evidence="2" type="ORF">GXY80_06480</name>
</gene>
<organism evidence="2 3">
    <name type="scientific">Syntrophorhabdus aromaticivorans</name>
    <dbReference type="NCBI Taxonomy" id="328301"/>
    <lineage>
        <taxon>Bacteria</taxon>
        <taxon>Pseudomonadati</taxon>
        <taxon>Thermodesulfobacteriota</taxon>
        <taxon>Syntrophorhabdia</taxon>
        <taxon>Syntrophorhabdales</taxon>
        <taxon>Syntrophorhabdaceae</taxon>
        <taxon>Syntrophorhabdus</taxon>
    </lineage>
</organism>
<dbReference type="PANTHER" id="PTHR43143:SF1">
    <property type="entry name" value="SERINE_THREONINE-PROTEIN PHOSPHATASE CPPED1"/>
    <property type="match status" value="1"/>
</dbReference>
<reference evidence="2" key="2">
    <citation type="submission" date="2020-01" db="EMBL/GenBank/DDBJ databases">
        <authorList>
            <person name="Campanaro S."/>
        </authorList>
    </citation>
    <scope>NUCLEOTIDE SEQUENCE</scope>
    <source>
        <strain evidence="2">AS06rmzACSIP_7</strain>
    </source>
</reference>
<dbReference type="AlphaFoldDB" id="A0A971M3Q7"/>
<reference evidence="2" key="1">
    <citation type="journal article" date="2020" name="Biotechnol. Biofuels">
        <title>New insights from the biogas microbiome by comprehensive genome-resolved metagenomics of nearly 1600 species originating from multiple anaerobic digesters.</title>
        <authorList>
            <person name="Campanaro S."/>
            <person name="Treu L."/>
            <person name="Rodriguez-R L.M."/>
            <person name="Kovalovszki A."/>
            <person name="Ziels R.M."/>
            <person name="Maus I."/>
            <person name="Zhu X."/>
            <person name="Kougias P.G."/>
            <person name="Basile A."/>
            <person name="Luo G."/>
            <person name="Schluter A."/>
            <person name="Konstantinidis K.T."/>
            <person name="Angelidaki I."/>
        </authorList>
    </citation>
    <scope>NUCLEOTIDE SEQUENCE</scope>
    <source>
        <strain evidence="2">AS06rmzACSIP_7</strain>
    </source>
</reference>
<dbReference type="Gene3D" id="3.60.21.10">
    <property type="match status" value="1"/>
</dbReference>
<evidence type="ECO:0000313" key="2">
    <source>
        <dbReference type="EMBL" id="NLW35115.1"/>
    </source>
</evidence>
<dbReference type="InterPro" id="IPR051918">
    <property type="entry name" value="STPP_CPPED1"/>
</dbReference>
<sequence>MKPVRNTRVILILAVFLFFLPLLGHGTDNRSFAIIGDTGIGASDVHYRTFLGKIKSEGIDLIVHTGDVIDKPGSKEEWGKFFDITGSKLTVLISPGNHDVRTAKSLKVYENLTGKNPYFTFTMGDTQMIILCTELPGEGSRITGKQLAWLSAELEKPFRYRFVFLHRPPFPAMYHMGTSLDRFEKDRDILHSLLVRNSVNMVVAGHEHLYNRETRDGIAYVISGGGGARLHAFTEEQGGFFHYIIAKRNKEGYVLRVYDFEGKVRDEFQIKMR</sequence>
<name>A0A971M3Q7_9BACT</name>
<dbReference type="PANTHER" id="PTHR43143">
    <property type="entry name" value="METALLOPHOSPHOESTERASE, CALCINEURIN SUPERFAMILY"/>
    <property type="match status" value="1"/>
</dbReference>